<keyword evidence="4 6" id="KW-0472">Membrane</keyword>
<dbReference type="Pfam" id="PF04932">
    <property type="entry name" value="Wzy_C"/>
    <property type="match status" value="1"/>
</dbReference>
<proteinExistence type="predicted"/>
<feature type="transmembrane region" description="Helical" evidence="6">
    <location>
        <begin position="7"/>
        <end position="27"/>
    </location>
</feature>
<feature type="transmembrane region" description="Helical" evidence="6">
    <location>
        <begin position="120"/>
        <end position="143"/>
    </location>
</feature>
<evidence type="ECO:0000256" key="1">
    <source>
        <dbReference type="ARBA" id="ARBA00004141"/>
    </source>
</evidence>
<evidence type="ECO:0000259" key="7">
    <source>
        <dbReference type="Pfam" id="PF04932"/>
    </source>
</evidence>
<reference evidence="8 9" key="1">
    <citation type="submission" date="2013-08" db="EMBL/GenBank/DDBJ databases">
        <title>Genome of Pontibacillus chungwhensis.</title>
        <authorList>
            <person name="Wang Q."/>
            <person name="Wang G."/>
        </authorList>
    </citation>
    <scope>NUCLEOTIDE SEQUENCE [LARGE SCALE GENOMIC DNA]</scope>
    <source>
        <strain evidence="8 9">BH030062</strain>
    </source>
</reference>
<feature type="region of interest" description="Disordered" evidence="5">
    <location>
        <begin position="283"/>
        <end position="308"/>
    </location>
</feature>
<evidence type="ECO:0000313" key="9">
    <source>
        <dbReference type="Proteomes" id="UP000030153"/>
    </source>
</evidence>
<dbReference type="InterPro" id="IPR007016">
    <property type="entry name" value="O-antigen_ligase-rel_domated"/>
</dbReference>
<evidence type="ECO:0000256" key="6">
    <source>
        <dbReference type="SAM" id="Phobius"/>
    </source>
</evidence>
<feature type="transmembrane region" description="Helical" evidence="6">
    <location>
        <begin position="241"/>
        <end position="261"/>
    </location>
</feature>
<comment type="subcellular location">
    <subcellularLocation>
        <location evidence="1">Membrane</location>
        <topology evidence="1">Multi-pass membrane protein</topology>
    </subcellularLocation>
</comment>
<feature type="transmembrane region" description="Helical" evidence="6">
    <location>
        <begin position="380"/>
        <end position="398"/>
    </location>
</feature>
<name>A0A0A2VFM6_9BACI</name>
<feature type="transmembrane region" description="Helical" evidence="6">
    <location>
        <begin position="435"/>
        <end position="456"/>
    </location>
</feature>
<dbReference type="OrthoDB" id="9806320at2"/>
<feature type="transmembrane region" description="Helical" evidence="6">
    <location>
        <begin position="95"/>
        <end position="113"/>
    </location>
</feature>
<feature type="transmembrane region" description="Helical" evidence="6">
    <location>
        <begin position="197"/>
        <end position="212"/>
    </location>
</feature>
<evidence type="ECO:0000256" key="4">
    <source>
        <dbReference type="ARBA" id="ARBA00023136"/>
    </source>
</evidence>
<feature type="transmembrane region" description="Helical" evidence="6">
    <location>
        <begin position="64"/>
        <end position="83"/>
    </location>
</feature>
<evidence type="ECO:0000256" key="3">
    <source>
        <dbReference type="ARBA" id="ARBA00022989"/>
    </source>
</evidence>
<feature type="transmembrane region" description="Helical" evidence="6">
    <location>
        <begin position="170"/>
        <end position="190"/>
    </location>
</feature>
<dbReference type="EMBL" id="AVBG01000002">
    <property type="protein sequence ID" value="KGP92415.1"/>
    <property type="molecule type" value="Genomic_DNA"/>
</dbReference>
<feature type="transmembrane region" description="Helical" evidence="6">
    <location>
        <begin position="410"/>
        <end position="429"/>
    </location>
</feature>
<evidence type="ECO:0000256" key="5">
    <source>
        <dbReference type="SAM" id="MobiDB-lite"/>
    </source>
</evidence>
<dbReference type="GO" id="GO:0016020">
    <property type="term" value="C:membrane"/>
    <property type="evidence" value="ECO:0007669"/>
    <property type="project" value="UniProtKB-SubCell"/>
</dbReference>
<dbReference type="AlphaFoldDB" id="A0A0A2VFM6"/>
<evidence type="ECO:0000313" key="8">
    <source>
        <dbReference type="EMBL" id="KGP92415.1"/>
    </source>
</evidence>
<accession>A0A0A2VFM6</accession>
<dbReference type="InterPro" id="IPR051533">
    <property type="entry name" value="WaaL-like"/>
</dbReference>
<dbReference type="eggNOG" id="COG3307">
    <property type="taxonomic scope" value="Bacteria"/>
</dbReference>
<protein>
    <submittedName>
        <fullName evidence="8">Polymerase</fullName>
    </submittedName>
</protein>
<organism evidence="8 9">
    <name type="scientific">Pontibacillus chungwhensis BH030062</name>
    <dbReference type="NCBI Taxonomy" id="1385513"/>
    <lineage>
        <taxon>Bacteria</taxon>
        <taxon>Bacillati</taxon>
        <taxon>Bacillota</taxon>
        <taxon>Bacilli</taxon>
        <taxon>Bacillales</taxon>
        <taxon>Bacillaceae</taxon>
        <taxon>Pontibacillus</taxon>
    </lineage>
</organism>
<dbReference type="PANTHER" id="PTHR37422:SF17">
    <property type="entry name" value="O-ANTIGEN LIGASE"/>
    <property type="match status" value="1"/>
</dbReference>
<dbReference type="STRING" id="1385513.N780_13500"/>
<keyword evidence="9" id="KW-1185">Reference proteome</keyword>
<dbReference type="RefSeq" id="WP_036779925.1">
    <property type="nucleotide sequence ID" value="NZ_AVBG01000002.1"/>
</dbReference>
<gene>
    <name evidence="8" type="ORF">N780_13500</name>
</gene>
<dbReference type="Proteomes" id="UP000030153">
    <property type="component" value="Unassembled WGS sequence"/>
</dbReference>
<feature type="transmembrane region" description="Helical" evidence="6">
    <location>
        <begin position="218"/>
        <end position="234"/>
    </location>
</feature>
<sequence length="463" mass="52617">MAQKHSITFYLVLLHLIIMPLVPLKVYAGPLPISAEVVLIPVLTVVAAYEWYTKRIKLHDDLSMKTFMVLFGLFFLIQVISLTQAESLFPGIKEMVRYLSYAVLFYIVTKVNFSRSEFKTIGITFSIVLALVGIWGILTYVFAINLNTAGVYALEEAYGRVMATMGNPNYYAGFINFVIPGLLLVGVAYFKERKWQLMFFALFGIYVINQIFTYTRSAWLIMALAIILTSLLVPKRFYKKLFTIHMIVASIVLAIVVYNLPDVQDRTKSAMFVVQSFFPEDTTSPGGGVDRDGDGVEDDDSGKLNEKDEKNKSFTNKAVVSRTTLWKTGYYMYKDNPVLGVGIGNYDVRYKEYVTKYPQLYIGHDQYSVHNSYLKVASETGTIGLLSFLAIYVYYYIFMVKQYIIHREDLLKKLMLVGLFVGAGTFAGQNIANNLIFIPQVNVLFWLISGLVFNYVHSKHSRA</sequence>
<keyword evidence="3 6" id="KW-1133">Transmembrane helix</keyword>
<comment type="caution">
    <text evidence="8">The sequence shown here is derived from an EMBL/GenBank/DDBJ whole genome shotgun (WGS) entry which is preliminary data.</text>
</comment>
<keyword evidence="2 6" id="KW-0812">Transmembrane</keyword>
<feature type="domain" description="O-antigen ligase-related" evidence="7">
    <location>
        <begin position="203"/>
        <end position="389"/>
    </location>
</feature>
<evidence type="ECO:0000256" key="2">
    <source>
        <dbReference type="ARBA" id="ARBA00022692"/>
    </source>
</evidence>
<feature type="transmembrane region" description="Helical" evidence="6">
    <location>
        <begin position="33"/>
        <end position="52"/>
    </location>
</feature>
<dbReference type="PANTHER" id="PTHR37422">
    <property type="entry name" value="TEICHURONIC ACID BIOSYNTHESIS PROTEIN TUAE"/>
    <property type="match status" value="1"/>
</dbReference>